<dbReference type="EMBL" id="VSRR010039097">
    <property type="protein sequence ID" value="MPC74525.1"/>
    <property type="molecule type" value="Genomic_DNA"/>
</dbReference>
<comment type="caution">
    <text evidence="1">The sequence shown here is derived from an EMBL/GenBank/DDBJ whole genome shotgun (WGS) entry which is preliminary data.</text>
</comment>
<evidence type="ECO:0000313" key="2">
    <source>
        <dbReference type="Proteomes" id="UP000324222"/>
    </source>
</evidence>
<keyword evidence="2" id="KW-1185">Reference proteome</keyword>
<organism evidence="1 2">
    <name type="scientific">Portunus trituberculatus</name>
    <name type="common">Swimming crab</name>
    <name type="synonym">Neptunus trituberculatus</name>
    <dbReference type="NCBI Taxonomy" id="210409"/>
    <lineage>
        <taxon>Eukaryota</taxon>
        <taxon>Metazoa</taxon>
        <taxon>Ecdysozoa</taxon>
        <taxon>Arthropoda</taxon>
        <taxon>Crustacea</taxon>
        <taxon>Multicrustacea</taxon>
        <taxon>Malacostraca</taxon>
        <taxon>Eumalacostraca</taxon>
        <taxon>Eucarida</taxon>
        <taxon>Decapoda</taxon>
        <taxon>Pleocyemata</taxon>
        <taxon>Brachyura</taxon>
        <taxon>Eubrachyura</taxon>
        <taxon>Portunoidea</taxon>
        <taxon>Portunidae</taxon>
        <taxon>Portuninae</taxon>
        <taxon>Portunus</taxon>
    </lineage>
</organism>
<reference evidence="1 2" key="1">
    <citation type="submission" date="2019-05" db="EMBL/GenBank/DDBJ databases">
        <title>Another draft genome of Portunus trituberculatus and its Hox gene families provides insights of decapod evolution.</title>
        <authorList>
            <person name="Jeong J.-H."/>
            <person name="Song I."/>
            <person name="Kim S."/>
            <person name="Choi T."/>
            <person name="Kim D."/>
            <person name="Ryu S."/>
            <person name="Kim W."/>
        </authorList>
    </citation>
    <scope>NUCLEOTIDE SEQUENCE [LARGE SCALE GENOMIC DNA]</scope>
    <source>
        <tissue evidence="1">Muscle</tissue>
    </source>
</reference>
<dbReference type="AlphaFoldDB" id="A0A5B7HXF7"/>
<gene>
    <name evidence="1" type="ORF">E2C01_068885</name>
</gene>
<accession>A0A5B7HXF7</accession>
<evidence type="ECO:0000313" key="1">
    <source>
        <dbReference type="EMBL" id="MPC74525.1"/>
    </source>
</evidence>
<sequence length="93" mass="10051">MTRAVVHRCGRDSLTQILAGNVCCALLPVFVHLAAIKLSGLCAALGFLLNHEEVLRTPRLISTASHVRYSRANVIEKTPECLGVSFSVLKPPV</sequence>
<dbReference type="Proteomes" id="UP000324222">
    <property type="component" value="Unassembled WGS sequence"/>
</dbReference>
<name>A0A5B7HXF7_PORTR</name>
<protein>
    <submittedName>
        <fullName evidence="1">Uncharacterized protein</fullName>
    </submittedName>
</protein>
<proteinExistence type="predicted"/>